<keyword evidence="1" id="KW-0482">Metalloprotease</keyword>
<dbReference type="Pfam" id="PF08439">
    <property type="entry name" value="Peptidase_M3_N"/>
    <property type="match status" value="1"/>
</dbReference>
<reference evidence="2 3" key="1">
    <citation type="journal article" date="2016" name="Microb. Cell Fact.">
        <title>Dissection of exopolysaccharide biosynthesis in Kozakia baliensis.</title>
        <authorList>
            <person name="Brandt J.U."/>
            <person name="Jakob F."/>
            <person name="Behr J."/>
            <person name="Geissler A.J."/>
            <person name="Vogel R.F."/>
        </authorList>
    </citation>
    <scope>NUCLEOTIDE SEQUENCE [LARGE SCALE GENOMIC DNA]</scope>
    <source>
        <strain evidence="2 3">DSM 14400</strain>
    </source>
</reference>
<dbReference type="Gene3D" id="1.20.140.70">
    <property type="entry name" value="Oligopeptidase f, N-terminal domain"/>
    <property type="match status" value="1"/>
</dbReference>
<dbReference type="GO" id="GO:0006518">
    <property type="term" value="P:peptide metabolic process"/>
    <property type="evidence" value="ECO:0007669"/>
    <property type="project" value="TreeGrafter"/>
</dbReference>
<dbReference type="STRING" id="153496.A0U89_03535"/>
<keyword evidence="1" id="KW-0645">Protease</keyword>
<evidence type="ECO:0000256" key="1">
    <source>
        <dbReference type="RuleBase" id="RU003435"/>
    </source>
</evidence>
<protein>
    <submittedName>
        <fullName evidence="2">Oligoendopeptidase F</fullName>
    </submittedName>
</protein>
<dbReference type="eggNOG" id="COG1164">
    <property type="taxonomic scope" value="Bacteria"/>
</dbReference>
<dbReference type="RefSeq" id="WP_070402123.1">
    <property type="nucleotide sequence ID" value="NZ_BJVW01000002.1"/>
</dbReference>
<dbReference type="GO" id="GO:0046872">
    <property type="term" value="F:metal ion binding"/>
    <property type="evidence" value="ECO:0007669"/>
    <property type="project" value="UniProtKB-UniRule"/>
</dbReference>
<dbReference type="NCBIfam" id="TIGR02290">
    <property type="entry name" value="M3_fam_3"/>
    <property type="match status" value="1"/>
</dbReference>
<dbReference type="SUPFAM" id="SSF55486">
    <property type="entry name" value="Metalloproteases ('zincins'), catalytic domain"/>
    <property type="match status" value="1"/>
</dbReference>
<dbReference type="Gene3D" id="1.10.1370.20">
    <property type="entry name" value="Oligoendopeptidase f, C-terminal domain"/>
    <property type="match status" value="1"/>
</dbReference>
<dbReference type="PANTHER" id="PTHR11804">
    <property type="entry name" value="PROTEASE M3 THIMET OLIGOPEPTIDASE-RELATED"/>
    <property type="match status" value="1"/>
</dbReference>
<dbReference type="Proteomes" id="UP000179145">
    <property type="component" value="Chromosome"/>
</dbReference>
<dbReference type="EMBL" id="CP014674">
    <property type="protein sequence ID" value="AOX16346.1"/>
    <property type="molecule type" value="Genomic_DNA"/>
</dbReference>
<name>A0A1D8URV6_9PROT</name>
<dbReference type="PANTHER" id="PTHR11804:SF5">
    <property type="entry name" value="OLIGOENDOPEPTIDASE F"/>
    <property type="match status" value="1"/>
</dbReference>
<keyword evidence="1" id="KW-0378">Hydrolase</keyword>
<keyword evidence="1" id="KW-0862">Zinc</keyword>
<dbReference type="InterPro" id="IPR011977">
    <property type="entry name" value="Pept_M3B_clade3"/>
</dbReference>
<dbReference type="KEGG" id="kba:A0U89_03535"/>
<dbReference type="GO" id="GO:0006508">
    <property type="term" value="P:proteolysis"/>
    <property type="evidence" value="ECO:0007669"/>
    <property type="project" value="UniProtKB-KW"/>
</dbReference>
<organism evidence="2 3">
    <name type="scientific">Kozakia baliensis</name>
    <dbReference type="NCBI Taxonomy" id="153496"/>
    <lineage>
        <taxon>Bacteria</taxon>
        <taxon>Pseudomonadati</taxon>
        <taxon>Pseudomonadota</taxon>
        <taxon>Alphaproteobacteria</taxon>
        <taxon>Acetobacterales</taxon>
        <taxon>Acetobacteraceae</taxon>
        <taxon>Kozakia</taxon>
    </lineage>
</organism>
<dbReference type="InterPro" id="IPR042088">
    <property type="entry name" value="OligoPept_F_C"/>
</dbReference>
<gene>
    <name evidence="2" type="ORF">A0U89_03535</name>
</gene>
<keyword evidence="3" id="KW-1185">Reference proteome</keyword>
<evidence type="ECO:0000313" key="3">
    <source>
        <dbReference type="Proteomes" id="UP000179145"/>
    </source>
</evidence>
<comment type="similarity">
    <text evidence="1">Belongs to the peptidase M3 family.</text>
</comment>
<evidence type="ECO:0000313" key="2">
    <source>
        <dbReference type="EMBL" id="AOX16346.1"/>
    </source>
</evidence>
<comment type="cofactor">
    <cofactor evidence="1">
        <name>Zn(2+)</name>
        <dbReference type="ChEBI" id="CHEBI:29105"/>
    </cofactor>
    <text evidence="1">Binds 1 zinc ion.</text>
</comment>
<dbReference type="CDD" id="cd09610">
    <property type="entry name" value="M3B_PepF"/>
    <property type="match status" value="1"/>
</dbReference>
<dbReference type="InterPro" id="IPR045090">
    <property type="entry name" value="Pept_M3A_M3B"/>
</dbReference>
<proteinExistence type="inferred from homology"/>
<dbReference type="GO" id="GO:0004222">
    <property type="term" value="F:metalloendopeptidase activity"/>
    <property type="evidence" value="ECO:0007669"/>
    <property type="project" value="InterPro"/>
</dbReference>
<keyword evidence="1" id="KW-0479">Metal-binding</keyword>
<dbReference type="Pfam" id="PF01432">
    <property type="entry name" value="Peptidase_M3"/>
    <property type="match status" value="1"/>
</dbReference>
<dbReference type="OrthoDB" id="9766487at2"/>
<dbReference type="AlphaFoldDB" id="A0A1D8URV6"/>
<dbReference type="InterPro" id="IPR001567">
    <property type="entry name" value="Pept_M3A_M3B_dom"/>
</dbReference>
<sequence>MNELAQDITVTPTAETLPRWDLSDLYQSAKDPAIAADLERSEQDAKNFAERWKGKLADLPGAELAEAIAEYERIDEAMGRIASFAQLLFAANSADPETGRFGQTTNERLTDISAHLLFFQLELNRLEDAVLEEKFQDPALQAWRPFLRDLRVFRPYQLSDEVEQVLLEKSVTGRSAWNRLFDETMANLTVTLDGTQKPLGEALNQMSDADREKRHQAAEQVSAVLGANQRLLALITNTLAKDKAIGDGLRGYPRPTSSRNRANMVEDEVVDALVAAVDADYSRLAHRYYKMKAKWLGLDKLQHWDRNAPLPGSDEQKIPWNRAKDIVKDAYDSFDPRLGEIVGRFMTHSWIDAAPVPGKSSGAFAHPTVPSAHPYILMNYHGRTRDVMTLAHELGHGAHQILAAKQGYFQSGTPLTLAETASVFGEMLTFQSLLEAEKDTQRRRLMLAAKVEDMLNTVVRQIAFYQFETKLHDERKSGELSVERIGEIWREVQIHSLGPAFEFTPDYDVYWSYVPHFIHSPFYVYAYAFGDCLVNALYGVYQSGAPGFQDKYLAMLEAGGTKRHKELLAPFGLDATDPAFWRKGLDVIAGFIDDLAREEEKQGETA</sequence>
<dbReference type="InterPro" id="IPR013647">
    <property type="entry name" value="OligopepF_N_dom"/>
</dbReference>
<accession>A0A1D8URV6</accession>